<sequence length="128" mass="14959">MMNSTSQRRNLALRQLSSNAVTFARFFPVNHEKMQTMMEGTQTPTLISGELEEYTHKKVLQSPFDSLLNKIASCNKKNKRRVYSIEEGDKNKAVYRCESNDKLCSGFLHVSFFYHMLKSYKELMTLYK</sequence>
<dbReference type="Proteomes" id="UP000035680">
    <property type="component" value="Unassembled WGS sequence"/>
</dbReference>
<dbReference type="WBParaSite" id="SVE_0709700.1">
    <property type="protein sequence ID" value="SVE_0709700.1"/>
    <property type="gene ID" value="SVE_0709700"/>
</dbReference>
<accession>A0A0K0FE20</accession>
<name>A0A0K0FE20_STRVS</name>
<evidence type="ECO:0000313" key="1">
    <source>
        <dbReference type="Proteomes" id="UP000035680"/>
    </source>
</evidence>
<reference evidence="1" key="1">
    <citation type="submission" date="2014-07" db="EMBL/GenBank/DDBJ databases">
        <authorList>
            <person name="Martin A.A"/>
            <person name="De Silva N."/>
        </authorList>
    </citation>
    <scope>NUCLEOTIDE SEQUENCE</scope>
</reference>
<proteinExistence type="predicted"/>
<evidence type="ECO:0000313" key="2">
    <source>
        <dbReference type="WBParaSite" id="SVE_0709700.1"/>
    </source>
</evidence>
<organism evidence="1 2">
    <name type="scientific">Strongyloides venezuelensis</name>
    <name type="common">Threadworm</name>
    <dbReference type="NCBI Taxonomy" id="75913"/>
    <lineage>
        <taxon>Eukaryota</taxon>
        <taxon>Metazoa</taxon>
        <taxon>Ecdysozoa</taxon>
        <taxon>Nematoda</taxon>
        <taxon>Chromadorea</taxon>
        <taxon>Rhabditida</taxon>
        <taxon>Tylenchina</taxon>
        <taxon>Panagrolaimomorpha</taxon>
        <taxon>Strongyloidoidea</taxon>
        <taxon>Strongyloididae</taxon>
        <taxon>Strongyloides</taxon>
    </lineage>
</organism>
<protein>
    <submittedName>
        <fullName evidence="2">Ribonuclease P</fullName>
    </submittedName>
</protein>
<dbReference type="AlphaFoldDB" id="A0A0K0FE20"/>
<reference evidence="2" key="2">
    <citation type="submission" date="2015-08" db="UniProtKB">
        <authorList>
            <consortium name="WormBaseParasite"/>
        </authorList>
    </citation>
    <scope>IDENTIFICATION</scope>
</reference>
<keyword evidence="1" id="KW-1185">Reference proteome</keyword>